<comment type="subcellular location">
    <subcellularLocation>
        <location evidence="1 6">Mitochondrion matrix</location>
    </subcellularLocation>
</comment>
<comment type="function">
    <text evidence="6">Plays an essential role in the assembly of succinate dehydrogenase (SDH), an enzyme complex (also referred to as respiratory complex II) that is a component of both the tricarboxylic acid (TCA) cycle and the mitochondrial electron transport chain, and which couples the oxidation of succinate to fumarate with the reduction of ubiquinone (coenzyme Q) to ubiquinol. Promotes maturation of the iron-sulfur protein subunit of the SDH catalytic dimer, protecting it from the deleterious effects of oxidants. May act together with SDHAF1.</text>
</comment>
<sequence length="115" mass="13329">MTSLQHVQRIRLLYKVILRLHRGLPKALQSLGDNYVRDEFKRHKNCNLAEAQQFMVEWTNYAVMMSEQIGLKGPKTSAPIFGTHLSEELLDKMRDDQIQQLFELLKAANEKEGTS</sequence>
<protein>
    <recommendedName>
        <fullName evidence="6">Succinate dehydrogenase assembly factor 3</fullName>
        <shortName evidence="6">SDH assembly factor 3</shortName>
        <shortName evidence="6">SDHAF3</shortName>
    </recommendedName>
</protein>
<evidence type="ECO:0000256" key="6">
    <source>
        <dbReference type="RuleBase" id="RU368039"/>
    </source>
</evidence>
<dbReference type="GO" id="GO:0034553">
    <property type="term" value="P:mitochondrial respiratory chain complex II assembly"/>
    <property type="evidence" value="ECO:0007669"/>
    <property type="project" value="UniProtKB-UniRule"/>
</dbReference>
<dbReference type="EMBL" id="GEDC01023068">
    <property type="protein sequence ID" value="JAS14230.1"/>
    <property type="molecule type" value="Transcribed_RNA"/>
</dbReference>
<dbReference type="PANTHER" id="PTHR13137">
    <property type="entry name" value="DC11 ACN9 HOMOLOG"/>
    <property type="match status" value="1"/>
</dbReference>
<evidence type="ECO:0000256" key="2">
    <source>
        <dbReference type="ARBA" id="ARBA00006020"/>
    </source>
</evidence>
<evidence type="ECO:0000256" key="1">
    <source>
        <dbReference type="ARBA" id="ARBA00004305"/>
    </source>
</evidence>
<dbReference type="EMBL" id="GEDC01005562">
    <property type="protein sequence ID" value="JAS31736.1"/>
    <property type="molecule type" value="Transcribed_RNA"/>
</dbReference>
<comment type="similarity">
    <text evidence="2 6">Belongs to the complex I LYR family. SDHAF3 subfamily.</text>
</comment>
<dbReference type="Pfam" id="PF13233">
    <property type="entry name" value="Complex1_LYR_2"/>
    <property type="match status" value="1"/>
</dbReference>
<evidence type="ECO:0000313" key="9">
    <source>
        <dbReference type="EMBL" id="JAS31736.1"/>
    </source>
</evidence>
<name>A0A1B6CLA6_9HEMI</name>
<dbReference type="InterPro" id="IPR008381">
    <property type="entry name" value="SDHAF3/Sdh7"/>
</dbReference>
<reference evidence="7" key="1">
    <citation type="submission" date="2015-12" db="EMBL/GenBank/DDBJ databases">
        <title>De novo transcriptome assembly of four potential Pierce s Disease insect vectors from Arizona vineyards.</title>
        <authorList>
            <person name="Tassone E.E."/>
        </authorList>
    </citation>
    <scope>NUCLEOTIDE SEQUENCE</scope>
</reference>
<organism evidence="7">
    <name type="scientific">Clastoptera arizonana</name>
    <name type="common">Arizona spittle bug</name>
    <dbReference type="NCBI Taxonomy" id="38151"/>
    <lineage>
        <taxon>Eukaryota</taxon>
        <taxon>Metazoa</taxon>
        <taxon>Ecdysozoa</taxon>
        <taxon>Arthropoda</taxon>
        <taxon>Hexapoda</taxon>
        <taxon>Insecta</taxon>
        <taxon>Pterygota</taxon>
        <taxon>Neoptera</taxon>
        <taxon>Paraneoptera</taxon>
        <taxon>Hemiptera</taxon>
        <taxon>Auchenorrhyncha</taxon>
        <taxon>Cercopoidea</taxon>
        <taxon>Clastopteridae</taxon>
        <taxon>Clastoptera</taxon>
    </lineage>
</organism>
<evidence type="ECO:0000256" key="5">
    <source>
        <dbReference type="ARBA" id="ARBA00023186"/>
    </source>
</evidence>
<dbReference type="AlphaFoldDB" id="A0A1B6CLA6"/>
<gene>
    <name evidence="7" type="ORF">g.12838</name>
    <name evidence="9" type="ORF">g.12839</name>
    <name evidence="8" type="ORF">g.12840</name>
</gene>
<comment type="subunit">
    <text evidence="6">Interacts with the iron-sulfur protein subunit within the SDH catalytic dimer.</text>
</comment>
<keyword evidence="4 6" id="KW-0496">Mitochondrion</keyword>
<keyword evidence="3" id="KW-0809">Transit peptide</keyword>
<evidence type="ECO:0000256" key="3">
    <source>
        <dbReference type="ARBA" id="ARBA00022946"/>
    </source>
</evidence>
<dbReference type="GO" id="GO:0005758">
    <property type="term" value="C:mitochondrial intermembrane space"/>
    <property type="evidence" value="ECO:0007669"/>
    <property type="project" value="TreeGrafter"/>
</dbReference>
<accession>A0A1B6CLA6</accession>
<evidence type="ECO:0000313" key="8">
    <source>
        <dbReference type="EMBL" id="JAS28363.1"/>
    </source>
</evidence>
<evidence type="ECO:0000313" key="7">
    <source>
        <dbReference type="EMBL" id="JAS14230.1"/>
    </source>
</evidence>
<dbReference type="GO" id="GO:0006105">
    <property type="term" value="P:succinate metabolic process"/>
    <property type="evidence" value="ECO:0007669"/>
    <property type="project" value="TreeGrafter"/>
</dbReference>
<dbReference type="EMBL" id="GEDC01008935">
    <property type="protein sequence ID" value="JAS28363.1"/>
    <property type="molecule type" value="Transcribed_RNA"/>
</dbReference>
<dbReference type="PANTHER" id="PTHR13137:SF6">
    <property type="entry name" value="SUCCINATE DEHYDROGENASE ASSEMBLY FACTOR 3, MITOCHONDRIAL"/>
    <property type="match status" value="1"/>
</dbReference>
<dbReference type="CDD" id="cd20270">
    <property type="entry name" value="Complex1_LYR_SDHAF3_LYRM10"/>
    <property type="match status" value="1"/>
</dbReference>
<evidence type="ECO:0000256" key="4">
    <source>
        <dbReference type="ARBA" id="ARBA00023128"/>
    </source>
</evidence>
<dbReference type="GO" id="GO:0005759">
    <property type="term" value="C:mitochondrial matrix"/>
    <property type="evidence" value="ECO:0007669"/>
    <property type="project" value="UniProtKB-SubCell"/>
</dbReference>
<proteinExistence type="inferred from homology"/>
<keyword evidence="5 6" id="KW-0143">Chaperone</keyword>